<gene>
    <name evidence="2" type="ORF">RM533_01370</name>
</gene>
<dbReference type="InterPro" id="IPR015797">
    <property type="entry name" value="NUDIX_hydrolase-like_dom_sf"/>
</dbReference>
<dbReference type="InterPro" id="IPR000086">
    <property type="entry name" value="NUDIX_hydrolase_dom"/>
</dbReference>
<reference evidence="2 3" key="1">
    <citation type="submission" date="2023-09" db="EMBL/GenBank/DDBJ databases">
        <authorList>
            <person name="Rey-Velasco X."/>
        </authorList>
    </citation>
    <scope>NUCLEOTIDE SEQUENCE [LARGE SCALE GENOMIC DNA]</scope>
    <source>
        <strain evidence="2 3">F390</strain>
    </source>
</reference>
<comment type="caution">
    <text evidence="2">The sequence shown here is derived from an EMBL/GenBank/DDBJ whole genome shotgun (WGS) entry which is preliminary data.</text>
</comment>
<dbReference type="Pfam" id="PF00293">
    <property type="entry name" value="NUDIX"/>
    <property type="match status" value="1"/>
</dbReference>
<sequence length="172" mass="19009">MPAGYLPAPLHRAALRLAHGLRKYWWRIARPTIEGVCILAFNDRGELLLVRHSYQRKGIWCLPSGGISSNNGVASIPSIMHHATRELAEEAGLATCRSRLVTTHETCLHGATNRVHLVEIGTSGDPQPDRREIDEAQFFALTSLPEPLDPTTDRMLALWRQGSEDLALATGK</sequence>
<evidence type="ECO:0000313" key="3">
    <source>
        <dbReference type="Proteomes" id="UP001259803"/>
    </source>
</evidence>
<keyword evidence="3" id="KW-1185">Reference proteome</keyword>
<dbReference type="Proteomes" id="UP001259803">
    <property type="component" value="Unassembled WGS sequence"/>
</dbReference>
<proteinExistence type="predicted"/>
<dbReference type="SUPFAM" id="SSF55811">
    <property type="entry name" value="Nudix"/>
    <property type="match status" value="1"/>
</dbReference>
<organism evidence="2 3">
    <name type="scientific">Croceicoccus esteveae</name>
    <dbReference type="NCBI Taxonomy" id="3075597"/>
    <lineage>
        <taxon>Bacteria</taxon>
        <taxon>Pseudomonadati</taxon>
        <taxon>Pseudomonadota</taxon>
        <taxon>Alphaproteobacteria</taxon>
        <taxon>Sphingomonadales</taxon>
        <taxon>Erythrobacteraceae</taxon>
        <taxon>Croceicoccus</taxon>
    </lineage>
</organism>
<dbReference type="RefSeq" id="WP_311339692.1">
    <property type="nucleotide sequence ID" value="NZ_JAVRHS010000001.1"/>
</dbReference>
<evidence type="ECO:0000259" key="1">
    <source>
        <dbReference type="PROSITE" id="PS51462"/>
    </source>
</evidence>
<protein>
    <submittedName>
        <fullName evidence="2">NUDIX domain-containing protein</fullName>
    </submittedName>
</protein>
<dbReference type="EMBL" id="JAVRHS010000001">
    <property type="protein sequence ID" value="MDT0574828.1"/>
    <property type="molecule type" value="Genomic_DNA"/>
</dbReference>
<evidence type="ECO:0000313" key="2">
    <source>
        <dbReference type="EMBL" id="MDT0574828.1"/>
    </source>
</evidence>
<accession>A0ABU2ZE00</accession>
<dbReference type="PROSITE" id="PS51462">
    <property type="entry name" value="NUDIX"/>
    <property type="match status" value="1"/>
</dbReference>
<name>A0ABU2ZE00_9SPHN</name>
<feature type="domain" description="Nudix hydrolase" evidence="1">
    <location>
        <begin position="31"/>
        <end position="161"/>
    </location>
</feature>
<dbReference type="Gene3D" id="3.90.79.10">
    <property type="entry name" value="Nucleoside Triphosphate Pyrophosphohydrolase"/>
    <property type="match status" value="1"/>
</dbReference>